<dbReference type="GO" id="GO:0005840">
    <property type="term" value="C:ribosome"/>
    <property type="evidence" value="ECO:0007669"/>
    <property type="project" value="UniProtKB-KW"/>
</dbReference>
<evidence type="ECO:0000256" key="2">
    <source>
        <dbReference type="SAM" id="Phobius"/>
    </source>
</evidence>
<dbReference type="InterPro" id="IPR007379">
    <property type="entry name" value="Tim44-like_dom"/>
</dbReference>
<comment type="caution">
    <text evidence="5">The sequence shown here is derived from an EMBL/GenBank/DDBJ whole genome shotgun (WGS) entry which is preliminary data.</text>
</comment>
<keyword evidence="2" id="KW-0812">Transmembrane</keyword>
<keyword evidence="5" id="KW-0689">Ribosomal protein</keyword>
<protein>
    <submittedName>
        <fullName evidence="5">39S ribosomal protein L45</fullName>
    </submittedName>
</protein>
<dbReference type="SMART" id="SM00978">
    <property type="entry name" value="Tim44"/>
    <property type="match status" value="1"/>
</dbReference>
<dbReference type="RefSeq" id="WP_214175527.1">
    <property type="nucleotide sequence ID" value="NZ_JAHCVK010000004.1"/>
</dbReference>
<proteinExistence type="predicted"/>
<feature type="region of interest" description="Disordered" evidence="1">
    <location>
        <begin position="31"/>
        <end position="80"/>
    </location>
</feature>
<dbReference type="PANTHER" id="PTHR41542">
    <property type="entry name" value="BLL5807 PROTEIN"/>
    <property type="match status" value="1"/>
</dbReference>
<dbReference type="SUPFAM" id="SSF54427">
    <property type="entry name" value="NTF2-like"/>
    <property type="match status" value="1"/>
</dbReference>
<feature type="signal peptide" evidence="3">
    <location>
        <begin position="1"/>
        <end position="24"/>
    </location>
</feature>
<feature type="transmembrane region" description="Helical" evidence="2">
    <location>
        <begin position="109"/>
        <end position="133"/>
    </location>
</feature>
<keyword evidence="6" id="KW-1185">Reference proteome</keyword>
<name>A0ABS5SFZ0_9BACT</name>
<dbReference type="Proteomes" id="UP000756860">
    <property type="component" value="Unassembled WGS sequence"/>
</dbReference>
<reference evidence="5 6" key="1">
    <citation type="submission" date="2021-05" db="EMBL/GenBank/DDBJ databases">
        <title>The draft genome of Geobacter luticola JCM 17780.</title>
        <authorList>
            <person name="Xu Z."/>
            <person name="Masuda Y."/>
            <person name="Itoh H."/>
            <person name="Senoo K."/>
        </authorList>
    </citation>
    <scope>NUCLEOTIDE SEQUENCE [LARGE SCALE GENOMIC DNA]</scope>
    <source>
        <strain evidence="5 6">JCM 17780</strain>
    </source>
</reference>
<evidence type="ECO:0000313" key="6">
    <source>
        <dbReference type="Proteomes" id="UP000756860"/>
    </source>
</evidence>
<evidence type="ECO:0000256" key="1">
    <source>
        <dbReference type="SAM" id="MobiDB-lite"/>
    </source>
</evidence>
<evidence type="ECO:0000259" key="4">
    <source>
        <dbReference type="SMART" id="SM00978"/>
    </source>
</evidence>
<feature type="compositionally biased region" description="Low complexity" evidence="1">
    <location>
        <begin position="37"/>
        <end position="47"/>
    </location>
</feature>
<feature type="chain" id="PRO_5045954135" evidence="3">
    <location>
        <begin position="25"/>
        <end position="324"/>
    </location>
</feature>
<evidence type="ECO:0000256" key="3">
    <source>
        <dbReference type="SAM" id="SignalP"/>
    </source>
</evidence>
<sequence>MKRKTGQLFAMAIAVLFLSLSVLEMEASARAGGGRSFGSRGSRSYSRPATPYSQPSPSRQVAPQQQPTTPPPFQQPQPAGGGFLRSMAGGLVGGMLGGMLFRSLGFGGGAGMGGSGIGLFEILLLAGIGYFIFRMVKRRREAVEAGPSYYNQTSYGQGGYQQATQAAPQSHEPDPNDVAAGLAHIRQMDSSFDENRFNDNVMDIFFKIQGAWMNRDLAPVTNLLTDEMRRIFQEDVDKLLASKKVNRLENIAVRSVEVVEAWQESGQDFITALIYANLLDYTTDDTTGQVVAGSKTDPVKFEEYWTFTRPVGNNPWKLSGIDQK</sequence>
<feature type="compositionally biased region" description="Polar residues" evidence="1">
    <location>
        <begin position="51"/>
        <end position="62"/>
    </location>
</feature>
<keyword evidence="3" id="KW-0732">Signal</keyword>
<evidence type="ECO:0000313" key="5">
    <source>
        <dbReference type="EMBL" id="MBT0653521.1"/>
    </source>
</evidence>
<dbReference type="Gene3D" id="3.10.450.240">
    <property type="match status" value="1"/>
</dbReference>
<dbReference type="Pfam" id="PF04280">
    <property type="entry name" value="Tim44"/>
    <property type="match status" value="1"/>
</dbReference>
<dbReference type="PANTHER" id="PTHR41542:SF1">
    <property type="entry name" value="BLL5807 PROTEIN"/>
    <property type="match status" value="1"/>
</dbReference>
<gene>
    <name evidence="5" type="ORF">KI810_10680</name>
</gene>
<keyword evidence="5" id="KW-0687">Ribonucleoprotein</keyword>
<dbReference type="InterPro" id="IPR032710">
    <property type="entry name" value="NTF2-like_dom_sf"/>
</dbReference>
<organism evidence="5 6">
    <name type="scientific">Geomobilimonas luticola</name>
    <dbReference type="NCBI Taxonomy" id="1114878"/>
    <lineage>
        <taxon>Bacteria</taxon>
        <taxon>Pseudomonadati</taxon>
        <taxon>Thermodesulfobacteriota</taxon>
        <taxon>Desulfuromonadia</taxon>
        <taxon>Geobacterales</taxon>
        <taxon>Geobacteraceae</taxon>
        <taxon>Geomobilimonas</taxon>
    </lineage>
</organism>
<feature type="domain" description="Tim44-like" evidence="4">
    <location>
        <begin position="178"/>
        <end position="323"/>
    </location>
</feature>
<accession>A0ABS5SFZ0</accession>
<keyword evidence="2" id="KW-0472">Membrane</keyword>
<dbReference type="EMBL" id="JAHCVK010000004">
    <property type="protein sequence ID" value="MBT0653521.1"/>
    <property type="molecule type" value="Genomic_DNA"/>
</dbReference>
<keyword evidence="2" id="KW-1133">Transmembrane helix</keyword>